<dbReference type="OrthoDB" id="6190837at2"/>
<dbReference type="GeneID" id="95552754"/>
<dbReference type="EMBL" id="FXAH01000015">
    <property type="protein sequence ID" value="SMF68295.1"/>
    <property type="molecule type" value="Genomic_DNA"/>
</dbReference>
<proteinExistence type="predicted"/>
<dbReference type="Proteomes" id="UP000192911">
    <property type="component" value="Unassembled WGS sequence"/>
</dbReference>
<dbReference type="InterPro" id="IPR021452">
    <property type="entry name" value="DUF3103"/>
</dbReference>
<protein>
    <recommendedName>
        <fullName evidence="4">DUF3103 domain-containing protein</fullName>
    </recommendedName>
</protein>
<sequence length="412" mass="44653">MIHPSSFNLPVFRILRACALAICIPVAHANEAASTASSNTIAASGTVDNAKREAAATVTHLLADPAFADSLSEEFGGAAAGNDKTASLARVAHRYQAKLGQRAPGRDTSIQSRSAQTLHRLDQSLLAYKGIEKLSAGLLQVRLYRPAEQSIAPIDLAQVLVAYEPPNDDKYWRTVDAYDRQGNLYRLDARRAPDFPVLVIGVDGKEDLRAGLILANETLAAQGMQGALRAGARALQGRRAATPIDVAKLDAVSLSNDEEPWVSGAAEVYALVSGVQPSAGKAEIQLVELPYLQHPNKTYTPNQVLVYWDDFRFGAANVQLYEHDDNTNYKDLALALASGVTRIVGVFKPEFGMVAAVAQAVVQAMPSQWFTNDDDYLDSFYTLEKDRTYVNYPGAARNATITLTPYRLSSRS</sequence>
<feature type="chain" id="PRO_5012936949" description="DUF3103 domain-containing protein" evidence="1">
    <location>
        <begin position="30"/>
        <end position="412"/>
    </location>
</feature>
<organism evidence="2 3">
    <name type="scientific">Trinickia caryophylli</name>
    <name type="common">Paraburkholderia caryophylli</name>
    <dbReference type="NCBI Taxonomy" id="28094"/>
    <lineage>
        <taxon>Bacteria</taxon>
        <taxon>Pseudomonadati</taxon>
        <taxon>Pseudomonadota</taxon>
        <taxon>Betaproteobacteria</taxon>
        <taxon>Burkholderiales</taxon>
        <taxon>Burkholderiaceae</taxon>
        <taxon>Trinickia</taxon>
    </lineage>
</organism>
<dbReference type="AlphaFoldDB" id="A0A1X7GE08"/>
<evidence type="ECO:0000313" key="3">
    <source>
        <dbReference type="Proteomes" id="UP000192911"/>
    </source>
</evidence>
<keyword evidence="1" id="KW-0732">Signal</keyword>
<accession>A0A1X7GE08</accession>
<evidence type="ECO:0000313" key="2">
    <source>
        <dbReference type="EMBL" id="SMF68295.1"/>
    </source>
</evidence>
<evidence type="ECO:0008006" key="4">
    <source>
        <dbReference type="Google" id="ProtNLM"/>
    </source>
</evidence>
<gene>
    <name evidence="2" type="ORF">SAMN06295900_11569</name>
</gene>
<dbReference type="Pfam" id="PF11301">
    <property type="entry name" value="DUF3103"/>
    <property type="match status" value="1"/>
</dbReference>
<feature type="signal peptide" evidence="1">
    <location>
        <begin position="1"/>
        <end position="29"/>
    </location>
</feature>
<keyword evidence="3" id="KW-1185">Reference proteome</keyword>
<dbReference type="RefSeq" id="WP_085229674.1">
    <property type="nucleotide sequence ID" value="NZ_BSQD01000008.1"/>
</dbReference>
<name>A0A1X7GE08_TRICW</name>
<evidence type="ECO:0000256" key="1">
    <source>
        <dbReference type="SAM" id="SignalP"/>
    </source>
</evidence>
<reference evidence="3" key="1">
    <citation type="submission" date="2017-04" db="EMBL/GenBank/DDBJ databases">
        <authorList>
            <person name="Varghese N."/>
            <person name="Submissions S."/>
        </authorList>
    </citation>
    <scope>NUCLEOTIDE SEQUENCE [LARGE SCALE GENOMIC DNA]</scope>
    <source>
        <strain evidence="3">Ballard 720</strain>
    </source>
</reference>